<feature type="non-terminal residue" evidence="1">
    <location>
        <position position="1"/>
    </location>
</feature>
<dbReference type="AlphaFoldDB" id="A0A0F9NE89"/>
<dbReference type="SUPFAM" id="SSF52096">
    <property type="entry name" value="ClpP/crotonase"/>
    <property type="match status" value="1"/>
</dbReference>
<proteinExistence type="predicted"/>
<reference evidence="1" key="1">
    <citation type="journal article" date="2015" name="Nature">
        <title>Complex archaea that bridge the gap between prokaryotes and eukaryotes.</title>
        <authorList>
            <person name="Spang A."/>
            <person name="Saw J.H."/>
            <person name="Jorgensen S.L."/>
            <person name="Zaremba-Niedzwiedzka K."/>
            <person name="Martijn J."/>
            <person name="Lind A.E."/>
            <person name="van Eijk R."/>
            <person name="Schleper C."/>
            <person name="Guy L."/>
            <person name="Ettema T.J."/>
        </authorList>
    </citation>
    <scope>NUCLEOTIDE SEQUENCE</scope>
</reference>
<dbReference type="EMBL" id="LAZR01008295">
    <property type="protein sequence ID" value="KKM79727.1"/>
    <property type="molecule type" value="Genomic_DNA"/>
</dbReference>
<dbReference type="Gene3D" id="3.90.226.10">
    <property type="entry name" value="2-enoyl-CoA Hydratase, Chain A, domain 1"/>
    <property type="match status" value="1"/>
</dbReference>
<gene>
    <name evidence="1" type="ORF">LCGC14_1346970</name>
</gene>
<comment type="caution">
    <text evidence="1">The sequence shown here is derived from an EMBL/GenBank/DDBJ whole genome shotgun (WGS) entry which is preliminary data.</text>
</comment>
<sequence length="54" mass="6110">LKITIAKWLTPNGNLIADVGLEPDVKVEMTEEDYKNYISNKPHKLTGIELTIEL</sequence>
<accession>A0A0F9NE89</accession>
<name>A0A0F9NE89_9ZZZZ</name>
<evidence type="ECO:0000313" key="1">
    <source>
        <dbReference type="EMBL" id="KKM79727.1"/>
    </source>
</evidence>
<evidence type="ECO:0008006" key="2">
    <source>
        <dbReference type="Google" id="ProtNLM"/>
    </source>
</evidence>
<dbReference type="InterPro" id="IPR029045">
    <property type="entry name" value="ClpP/crotonase-like_dom_sf"/>
</dbReference>
<protein>
    <recommendedName>
        <fullName evidence="2">Tail specific protease domain-containing protein</fullName>
    </recommendedName>
</protein>
<organism evidence="1">
    <name type="scientific">marine sediment metagenome</name>
    <dbReference type="NCBI Taxonomy" id="412755"/>
    <lineage>
        <taxon>unclassified sequences</taxon>
        <taxon>metagenomes</taxon>
        <taxon>ecological metagenomes</taxon>
    </lineage>
</organism>